<evidence type="ECO:0008006" key="4">
    <source>
        <dbReference type="Google" id="ProtNLM"/>
    </source>
</evidence>
<keyword evidence="1" id="KW-0732">Signal</keyword>
<accession>A0A1H8IUP6</accession>
<sequence>MSLPLPRAPLLHRRVMLALPLALAGAALPAYADVVDWGRTPLRLLMVDKPGCVYCAAWDRQIAPGYAASPEGRQAPLLRVDMGGPWPDGLALASHPFVTPTFILLREGMEVGRIEGYPGADGFYPRLAALLAAV</sequence>
<dbReference type="STRING" id="34002.SAMN04489859_101449"/>
<dbReference type="InterPro" id="IPR036249">
    <property type="entry name" value="Thioredoxin-like_sf"/>
</dbReference>
<dbReference type="OrthoDB" id="7362982at2"/>
<protein>
    <recommendedName>
        <fullName evidence="4">SoxS protein</fullName>
    </recommendedName>
</protein>
<evidence type="ECO:0000313" key="2">
    <source>
        <dbReference type="EMBL" id="SEN72202.1"/>
    </source>
</evidence>
<reference evidence="2 3" key="1">
    <citation type="submission" date="2016-10" db="EMBL/GenBank/DDBJ databases">
        <authorList>
            <person name="de Groot N.N."/>
        </authorList>
    </citation>
    <scope>NUCLEOTIDE SEQUENCE [LARGE SCALE GENOMIC DNA]</scope>
    <source>
        <strain evidence="2 3">DSM 8512</strain>
    </source>
</reference>
<dbReference type="AlphaFoldDB" id="A0A1H8IUP6"/>
<name>A0A1H8IUP6_9RHOB</name>
<dbReference type="EMBL" id="FODE01000014">
    <property type="protein sequence ID" value="SEN72202.1"/>
    <property type="molecule type" value="Genomic_DNA"/>
</dbReference>
<dbReference type="Gene3D" id="3.40.30.10">
    <property type="entry name" value="Glutaredoxin"/>
    <property type="match status" value="1"/>
</dbReference>
<feature type="chain" id="PRO_5011772065" description="SoxS protein" evidence="1">
    <location>
        <begin position="33"/>
        <end position="134"/>
    </location>
</feature>
<keyword evidence="3" id="KW-1185">Reference proteome</keyword>
<gene>
    <name evidence="2" type="ORF">SAMN04489859_101449</name>
</gene>
<evidence type="ECO:0000313" key="3">
    <source>
        <dbReference type="Proteomes" id="UP000199054"/>
    </source>
</evidence>
<dbReference type="SUPFAM" id="SSF52833">
    <property type="entry name" value="Thioredoxin-like"/>
    <property type="match status" value="1"/>
</dbReference>
<organism evidence="2 3">
    <name type="scientific">Paracoccus alcaliphilus</name>
    <dbReference type="NCBI Taxonomy" id="34002"/>
    <lineage>
        <taxon>Bacteria</taxon>
        <taxon>Pseudomonadati</taxon>
        <taxon>Pseudomonadota</taxon>
        <taxon>Alphaproteobacteria</taxon>
        <taxon>Rhodobacterales</taxon>
        <taxon>Paracoccaceae</taxon>
        <taxon>Paracoccus</taxon>
    </lineage>
</organism>
<dbReference type="RefSeq" id="WP_090612401.1">
    <property type="nucleotide sequence ID" value="NZ_CP067124.1"/>
</dbReference>
<proteinExistence type="predicted"/>
<evidence type="ECO:0000256" key="1">
    <source>
        <dbReference type="SAM" id="SignalP"/>
    </source>
</evidence>
<dbReference type="Proteomes" id="UP000199054">
    <property type="component" value="Unassembled WGS sequence"/>
</dbReference>
<feature type="signal peptide" evidence="1">
    <location>
        <begin position="1"/>
        <end position="32"/>
    </location>
</feature>